<proteinExistence type="predicted"/>
<keyword evidence="1" id="KW-0812">Transmembrane</keyword>
<keyword evidence="1" id="KW-0472">Membrane</keyword>
<feature type="transmembrane region" description="Helical" evidence="1">
    <location>
        <begin position="86"/>
        <end position="111"/>
    </location>
</feature>
<feature type="transmembrane region" description="Helical" evidence="1">
    <location>
        <begin position="263"/>
        <end position="285"/>
    </location>
</feature>
<name>A0A813LDK8_POLGL</name>
<evidence type="ECO:0000313" key="2">
    <source>
        <dbReference type="EMBL" id="CAE8724994.1"/>
    </source>
</evidence>
<evidence type="ECO:0000256" key="1">
    <source>
        <dbReference type="SAM" id="Phobius"/>
    </source>
</evidence>
<feature type="transmembrane region" description="Helical" evidence="1">
    <location>
        <begin position="203"/>
        <end position="224"/>
    </location>
</feature>
<feature type="transmembrane region" description="Helical" evidence="1">
    <location>
        <begin position="172"/>
        <end position="191"/>
    </location>
</feature>
<feature type="transmembrane region" description="Helical" evidence="1">
    <location>
        <begin position="49"/>
        <end position="66"/>
    </location>
</feature>
<dbReference type="SUPFAM" id="SSF81321">
    <property type="entry name" value="Family A G protein-coupled receptor-like"/>
    <property type="match status" value="1"/>
</dbReference>
<sequence length="384" mass="42260">MPHEFDAPRTIFGSAQSVQVVPEAELLEEVEVRVVKSSPLLTTRLHEPCAWVAITMILALIVYASVRPEWCTDVERCTAAHADIPYIYHACTASALCAVLLHEIACLCLACRAANSAMRIIHSIRETLLPSVFLCVSFLVLFFENIVFVIGTSPWYAHSMRVGDRKLDGEPVYTVIYVEWLVNVPILLILAGKYALSRPTAEIARPLLVTNAYIILAWTAHFIPSSAGRMATVAACLAMYAWSSYDMIPWVTRFHSDHPDAKLFGRPFLSISLIVIFGIYGMVYLCRQYGALSTSTEQKVLHGHGHEFQASCIDGICWPAFLAIPQHAPSHGCQHKHGIPEAIARRGASHGLVAIIIGLAAVGSMHNACICPQGPQYDLRKTQG</sequence>
<dbReference type="EMBL" id="CAJNNW010034986">
    <property type="protein sequence ID" value="CAE8724994.1"/>
    <property type="molecule type" value="Genomic_DNA"/>
</dbReference>
<dbReference type="AlphaFoldDB" id="A0A813LDK8"/>
<organism evidence="2 3">
    <name type="scientific">Polarella glacialis</name>
    <name type="common">Dinoflagellate</name>
    <dbReference type="NCBI Taxonomy" id="89957"/>
    <lineage>
        <taxon>Eukaryota</taxon>
        <taxon>Sar</taxon>
        <taxon>Alveolata</taxon>
        <taxon>Dinophyceae</taxon>
        <taxon>Suessiales</taxon>
        <taxon>Suessiaceae</taxon>
        <taxon>Polarella</taxon>
    </lineage>
</organism>
<gene>
    <name evidence="2" type="ORF">PGLA2088_LOCUS43932</name>
</gene>
<comment type="caution">
    <text evidence="2">The sequence shown here is derived from an EMBL/GenBank/DDBJ whole genome shotgun (WGS) entry which is preliminary data.</text>
</comment>
<protein>
    <submittedName>
        <fullName evidence="2">Uncharacterized protein</fullName>
    </submittedName>
</protein>
<evidence type="ECO:0000313" key="3">
    <source>
        <dbReference type="Proteomes" id="UP000626109"/>
    </source>
</evidence>
<feature type="transmembrane region" description="Helical" evidence="1">
    <location>
        <begin position="132"/>
        <end position="152"/>
    </location>
</feature>
<reference evidence="2" key="1">
    <citation type="submission" date="2021-02" db="EMBL/GenBank/DDBJ databases">
        <authorList>
            <person name="Dougan E. K."/>
            <person name="Rhodes N."/>
            <person name="Thang M."/>
            <person name="Chan C."/>
        </authorList>
    </citation>
    <scope>NUCLEOTIDE SEQUENCE</scope>
</reference>
<dbReference type="Proteomes" id="UP000626109">
    <property type="component" value="Unassembled WGS sequence"/>
</dbReference>
<keyword evidence="1" id="KW-1133">Transmembrane helix</keyword>
<accession>A0A813LDK8</accession>
<dbReference type="Gene3D" id="1.20.1070.10">
    <property type="entry name" value="Rhodopsin 7-helix transmembrane proteins"/>
    <property type="match status" value="1"/>
</dbReference>